<dbReference type="HOGENOM" id="CLU_3197720_0_0_10"/>
<reference evidence="2" key="1">
    <citation type="submission" date="2008-06" db="EMBL/GenBank/DDBJ databases">
        <title>Complete sequence of Chlorobium phaeobacteroides BS1.</title>
        <authorList>
            <consortium name="US DOE Joint Genome Institute"/>
            <person name="Lucas S."/>
            <person name="Copeland A."/>
            <person name="Lapidus A."/>
            <person name="Glavina del Rio T."/>
            <person name="Dalin E."/>
            <person name="Tice H."/>
            <person name="Bruce D."/>
            <person name="Goodwin L."/>
            <person name="Pitluck S."/>
            <person name="Schmutz J."/>
            <person name="Larimer F."/>
            <person name="Land M."/>
            <person name="Hauser L."/>
            <person name="Kyrpides N."/>
            <person name="Ovchinnikova G."/>
            <person name="Li T."/>
            <person name="Liu Z."/>
            <person name="Zhao F."/>
            <person name="Overmann J."/>
            <person name="Bryant D.A."/>
            <person name="Richardson P."/>
        </authorList>
    </citation>
    <scope>NUCLEOTIDE SEQUENCE [LARGE SCALE GENOMIC DNA]</scope>
    <source>
        <strain evidence="2">BS1</strain>
    </source>
</reference>
<dbReference type="EMBL" id="CP001101">
    <property type="protein sequence ID" value="ACE03025.1"/>
    <property type="molecule type" value="Genomic_DNA"/>
</dbReference>
<name>B3EJV7_CHLPB</name>
<gene>
    <name evidence="2" type="ordered locus">Cphamn1_0036</name>
</gene>
<evidence type="ECO:0000313" key="2">
    <source>
        <dbReference type="EMBL" id="ACE03025.1"/>
    </source>
</evidence>
<keyword evidence="1" id="KW-1133">Transmembrane helix</keyword>
<dbReference type="STRING" id="331678.Cphamn1_0036"/>
<dbReference type="KEGG" id="cpb:Cphamn1_0036"/>
<organism evidence="2">
    <name type="scientific">Chlorobium phaeobacteroides (strain BS1)</name>
    <dbReference type="NCBI Taxonomy" id="331678"/>
    <lineage>
        <taxon>Bacteria</taxon>
        <taxon>Pseudomonadati</taxon>
        <taxon>Chlorobiota</taxon>
        <taxon>Chlorobiia</taxon>
        <taxon>Chlorobiales</taxon>
        <taxon>Chlorobiaceae</taxon>
        <taxon>Chlorobium/Pelodictyon group</taxon>
        <taxon>Chlorobium</taxon>
    </lineage>
</organism>
<proteinExistence type="predicted"/>
<keyword evidence="1" id="KW-0812">Transmembrane</keyword>
<sequence>MQRPEVFPIDRPHIIMRFIPVPVVSMLSIYLLMIYDRICYRHVDI</sequence>
<protein>
    <submittedName>
        <fullName evidence="2">Uncharacterized protein</fullName>
    </submittedName>
</protein>
<feature type="transmembrane region" description="Helical" evidence="1">
    <location>
        <begin position="14"/>
        <end position="35"/>
    </location>
</feature>
<dbReference type="AlphaFoldDB" id="B3EJV7"/>
<keyword evidence="1" id="KW-0472">Membrane</keyword>
<evidence type="ECO:0000256" key="1">
    <source>
        <dbReference type="SAM" id="Phobius"/>
    </source>
</evidence>
<accession>B3EJV7</accession>